<dbReference type="Proteomes" id="UP000317494">
    <property type="component" value="Unassembled WGS sequence"/>
</dbReference>
<sequence>MLASVSTRPSAAPTPRRTILVAFDTSEFSTHALEYASTRIVRSNDRIVLFRAVSEGDVFAPHIFSVRGGQDDAQDVQERLNAAADVVLETYSKQIANWCEGGSSGDSAKDLEILAEVRVAQHNVGETIVKYADEINATMIVMGSRGLGIVKRLLLGGASTYVIHHASMPVLVVRDAKAHKDTRHIEDSEELRESTSIMPSTLKPEIL</sequence>
<comment type="caution">
    <text evidence="4">The sequence shown here is derived from an EMBL/GenBank/DDBJ whole genome shotgun (WGS) entry which is preliminary data.</text>
</comment>
<feature type="domain" description="UspA" evidence="2">
    <location>
        <begin position="16"/>
        <end position="174"/>
    </location>
</feature>
<dbReference type="Pfam" id="PF00582">
    <property type="entry name" value="Usp"/>
    <property type="match status" value="1"/>
</dbReference>
<dbReference type="CDD" id="cd23659">
    <property type="entry name" value="USP_At3g01520-like"/>
    <property type="match status" value="1"/>
</dbReference>
<evidence type="ECO:0000313" key="6">
    <source>
        <dbReference type="Proteomes" id="UP000320475"/>
    </source>
</evidence>
<protein>
    <recommendedName>
        <fullName evidence="2">UspA domain-containing protein</fullName>
    </recommendedName>
</protein>
<dbReference type="PRINTS" id="PR01438">
    <property type="entry name" value="UNVRSLSTRESS"/>
</dbReference>
<dbReference type="OrthoDB" id="843225at2759"/>
<dbReference type="AlphaFoldDB" id="A0A507DEI7"/>
<dbReference type="InterPro" id="IPR006015">
    <property type="entry name" value="Universal_stress_UspA"/>
</dbReference>
<evidence type="ECO:0000313" key="4">
    <source>
        <dbReference type="EMBL" id="TPX50102.1"/>
    </source>
</evidence>
<keyword evidence="5" id="KW-1185">Reference proteome</keyword>
<dbReference type="PANTHER" id="PTHR31964">
    <property type="entry name" value="ADENINE NUCLEOTIDE ALPHA HYDROLASES-LIKE SUPERFAMILY PROTEIN"/>
    <property type="match status" value="1"/>
</dbReference>
<evidence type="ECO:0000259" key="2">
    <source>
        <dbReference type="Pfam" id="PF00582"/>
    </source>
</evidence>
<evidence type="ECO:0000313" key="5">
    <source>
        <dbReference type="Proteomes" id="UP000317494"/>
    </source>
</evidence>
<gene>
    <name evidence="3" type="ORF">SeLEV6574_g02676</name>
    <name evidence="4" type="ORF">SeMB42_g02381</name>
</gene>
<dbReference type="EMBL" id="QEAM01000078">
    <property type="protein sequence ID" value="TPX47411.1"/>
    <property type="molecule type" value="Genomic_DNA"/>
</dbReference>
<dbReference type="InterPro" id="IPR006016">
    <property type="entry name" value="UspA"/>
</dbReference>
<dbReference type="PANTHER" id="PTHR31964:SF140">
    <property type="entry name" value="UNIVERSAL STRESS PROTEIN FAMILY PROTEIN"/>
    <property type="match status" value="1"/>
</dbReference>
<reference evidence="5 6" key="1">
    <citation type="journal article" date="2019" name="Sci. Rep.">
        <title>Comparative genomics of chytrid fungi reveal insights into the obligate biotrophic and pathogenic lifestyle of Synchytrium endobioticum.</title>
        <authorList>
            <person name="van de Vossenberg B.T.L.H."/>
            <person name="Warris S."/>
            <person name="Nguyen H.D.T."/>
            <person name="van Gent-Pelzer M.P.E."/>
            <person name="Joly D.L."/>
            <person name="van de Geest H.C."/>
            <person name="Bonants P.J.M."/>
            <person name="Smith D.S."/>
            <person name="Levesque C.A."/>
            <person name="van der Lee T.A.J."/>
        </authorList>
    </citation>
    <scope>NUCLEOTIDE SEQUENCE [LARGE SCALE GENOMIC DNA]</scope>
    <source>
        <strain evidence="3 6">LEV6574</strain>
        <strain evidence="4 5">MB42</strain>
    </source>
</reference>
<dbReference type="Gene3D" id="3.40.50.620">
    <property type="entry name" value="HUPs"/>
    <property type="match status" value="1"/>
</dbReference>
<dbReference type="InterPro" id="IPR014729">
    <property type="entry name" value="Rossmann-like_a/b/a_fold"/>
</dbReference>
<accession>A0A507DEI7</accession>
<organism evidence="4 5">
    <name type="scientific">Synchytrium endobioticum</name>
    <dbReference type="NCBI Taxonomy" id="286115"/>
    <lineage>
        <taxon>Eukaryota</taxon>
        <taxon>Fungi</taxon>
        <taxon>Fungi incertae sedis</taxon>
        <taxon>Chytridiomycota</taxon>
        <taxon>Chytridiomycota incertae sedis</taxon>
        <taxon>Chytridiomycetes</taxon>
        <taxon>Synchytriales</taxon>
        <taxon>Synchytriaceae</taxon>
        <taxon>Synchytrium</taxon>
    </lineage>
</organism>
<name>A0A507DEI7_9FUNG</name>
<proteinExistence type="predicted"/>
<dbReference type="VEuPathDB" id="FungiDB:SeMB42_g02381"/>
<dbReference type="SUPFAM" id="SSF52402">
    <property type="entry name" value="Adenine nucleotide alpha hydrolases-like"/>
    <property type="match status" value="1"/>
</dbReference>
<evidence type="ECO:0000313" key="3">
    <source>
        <dbReference type="EMBL" id="TPX47411.1"/>
    </source>
</evidence>
<dbReference type="Proteomes" id="UP000320475">
    <property type="component" value="Unassembled WGS sequence"/>
</dbReference>
<dbReference type="EMBL" id="QEAN01000072">
    <property type="protein sequence ID" value="TPX50102.1"/>
    <property type="molecule type" value="Genomic_DNA"/>
</dbReference>
<dbReference type="STRING" id="286115.A0A507DEI7"/>
<feature type="region of interest" description="Disordered" evidence="1">
    <location>
        <begin position="183"/>
        <end position="207"/>
    </location>
</feature>
<evidence type="ECO:0000256" key="1">
    <source>
        <dbReference type="SAM" id="MobiDB-lite"/>
    </source>
</evidence>